<evidence type="ECO:0000256" key="3">
    <source>
        <dbReference type="ARBA" id="ARBA00022801"/>
    </source>
</evidence>
<dbReference type="Pfam" id="PF00326">
    <property type="entry name" value="Peptidase_S9"/>
    <property type="match status" value="1"/>
</dbReference>
<evidence type="ECO:0000259" key="5">
    <source>
        <dbReference type="Pfam" id="PF00326"/>
    </source>
</evidence>
<dbReference type="SUPFAM" id="SSF50993">
    <property type="entry name" value="Peptidase/esterase 'gauge' domain"/>
    <property type="match status" value="1"/>
</dbReference>
<evidence type="ECO:0000256" key="1">
    <source>
        <dbReference type="ARBA" id="ARBA00005228"/>
    </source>
</evidence>
<keyword evidence="4" id="KW-0720">Serine protease</keyword>
<dbReference type="GO" id="GO:0006508">
    <property type="term" value="P:proteolysis"/>
    <property type="evidence" value="ECO:0007669"/>
    <property type="project" value="UniProtKB-KW"/>
</dbReference>
<dbReference type="InterPro" id="IPR001375">
    <property type="entry name" value="Peptidase_S9_cat"/>
</dbReference>
<evidence type="ECO:0000259" key="6">
    <source>
        <dbReference type="Pfam" id="PF02897"/>
    </source>
</evidence>
<dbReference type="RefSeq" id="WP_188701320.1">
    <property type="nucleotide sequence ID" value="NZ_BMMQ01000005.1"/>
</dbReference>
<comment type="similarity">
    <text evidence="1">Belongs to the peptidase S9A family.</text>
</comment>
<evidence type="ECO:0000256" key="4">
    <source>
        <dbReference type="ARBA" id="ARBA00022825"/>
    </source>
</evidence>
<dbReference type="PRINTS" id="PR00862">
    <property type="entry name" value="PROLIGOPTASE"/>
</dbReference>
<dbReference type="InterPro" id="IPR023302">
    <property type="entry name" value="Pept_S9A_N"/>
</dbReference>
<comment type="caution">
    <text evidence="7">The sequence shown here is derived from an EMBL/GenBank/DDBJ whole genome shotgun (WGS) entry which is preliminary data.</text>
</comment>
<dbReference type="PANTHER" id="PTHR11757">
    <property type="entry name" value="PROTEASE FAMILY S9A OLIGOPEPTIDASE"/>
    <property type="match status" value="1"/>
</dbReference>
<evidence type="ECO:0000256" key="2">
    <source>
        <dbReference type="ARBA" id="ARBA00022670"/>
    </source>
</evidence>
<organism evidence="7 8">
    <name type="scientific">Microbacterium nanhaiense</name>
    <dbReference type="NCBI Taxonomy" id="1301026"/>
    <lineage>
        <taxon>Bacteria</taxon>
        <taxon>Bacillati</taxon>
        <taxon>Actinomycetota</taxon>
        <taxon>Actinomycetes</taxon>
        <taxon>Micrococcales</taxon>
        <taxon>Microbacteriaceae</taxon>
        <taxon>Microbacterium</taxon>
    </lineage>
</organism>
<dbReference type="SUPFAM" id="SSF53474">
    <property type="entry name" value="alpha/beta-Hydrolases"/>
    <property type="match status" value="1"/>
</dbReference>
<dbReference type="InterPro" id="IPR051543">
    <property type="entry name" value="Serine_Peptidase_S9A"/>
</dbReference>
<reference evidence="8" key="1">
    <citation type="journal article" date="2019" name="Int. J. Syst. Evol. Microbiol.">
        <title>The Global Catalogue of Microorganisms (GCM) 10K type strain sequencing project: providing services to taxonomists for standard genome sequencing and annotation.</title>
        <authorList>
            <consortium name="The Broad Institute Genomics Platform"/>
            <consortium name="The Broad Institute Genome Sequencing Center for Infectious Disease"/>
            <person name="Wu L."/>
            <person name="Ma J."/>
        </authorList>
    </citation>
    <scope>NUCLEOTIDE SEQUENCE [LARGE SCALE GENOMIC DNA]</scope>
    <source>
        <strain evidence="8">CGMCC 4.7181</strain>
    </source>
</reference>
<dbReference type="PANTHER" id="PTHR11757:SF19">
    <property type="entry name" value="PROLYL ENDOPEPTIDASE-LIKE"/>
    <property type="match status" value="1"/>
</dbReference>
<gene>
    <name evidence="7" type="ORF">GCM10010910_19270</name>
</gene>
<name>A0ABQ2N102_9MICO</name>
<evidence type="ECO:0000313" key="7">
    <source>
        <dbReference type="EMBL" id="GGO64433.1"/>
    </source>
</evidence>
<dbReference type="EMBL" id="BMMQ01000005">
    <property type="protein sequence ID" value="GGO64433.1"/>
    <property type="molecule type" value="Genomic_DNA"/>
</dbReference>
<sequence length="709" mass="79048">MTTAPTPKKIPTTRQHHGREFVDNYEWMREKESPEVISHLEAENAYTESRLAHLAPLREKIFEEIKGRVRETDLSVPIRRGDWWYYGRSVEGKQYGLNCRAPITDPDDWTPPKLTPDADVPGEQILFDANVEAGESEFFSLGAFGVTMDGTRMLWGVDLAGDERYTVRVRDIATGELLPDLIEGIAGGASFTPDGRFILYSTVDDAWRPDRVWLHRVGDAGRENDVEVFHEEDEGFWAGAGFTRSHAFFQIASGSKVVDDVAMIRAEDVERLYAGDDDVESLSVFDREDGVEHSIDHAVIDGRDWFYVLHNQGAEDFTLVRLPVDDLDAEPEVVIPHTPGVRLEDIDCLRDFAVVEYRSGGIARVGILDYATHELREIAFDEPLYTAGAGGNAEWAQPTVRLNFSSFVSPSRVLDYDVASGELMLRKQAEVLGGYNPDDYGQERLWVTAEDGTRIPVSLVWKRSFGEPGAGERPLFLYGYGSYEHSIDPGMGVSRLSMLDRGVVYAIAHVRGGGEMGRAWYENGKTLTKRNTFTDFVDVARHLVEHGYTAPDKMVASGGSAGGLLMGAVANLAPELFAGILADVPFVDALTTILDPSLPLTVIEWEEWGNPLEDPEVYDYMASYTPYENVREGVDYPKILAVTSLNDTRVFYVEPAKWVARLREVGADALLKCEMVAGHGGVSGRYNSWRETAYELAWILDTMGLRDAD</sequence>
<dbReference type="Proteomes" id="UP000638043">
    <property type="component" value="Unassembled WGS sequence"/>
</dbReference>
<accession>A0ABQ2N102</accession>
<dbReference type="Pfam" id="PF02897">
    <property type="entry name" value="Peptidase_S9_N"/>
    <property type="match status" value="1"/>
</dbReference>
<feature type="domain" description="Peptidase S9 prolyl oligopeptidase catalytic" evidence="5">
    <location>
        <begin position="495"/>
        <end position="704"/>
    </location>
</feature>
<feature type="domain" description="Peptidase S9A N-terminal" evidence="6">
    <location>
        <begin position="8"/>
        <end position="428"/>
    </location>
</feature>
<keyword evidence="3" id="KW-0378">Hydrolase</keyword>
<dbReference type="GO" id="GO:0008233">
    <property type="term" value="F:peptidase activity"/>
    <property type="evidence" value="ECO:0007669"/>
    <property type="project" value="UniProtKB-KW"/>
</dbReference>
<dbReference type="Gene3D" id="2.130.10.120">
    <property type="entry name" value="Prolyl oligopeptidase, N-terminal domain"/>
    <property type="match status" value="1"/>
</dbReference>
<proteinExistence type="inferred from homology"/>
<keyword evidence="8" id="KW-1185">Reference proteome</keyword>
<evidence type="ECO:0000313" key="8">
    <source>
        <dbReference type="Proteomes" id="UP000638043"/>
    </source>
</evidence>
<dbReference type="Gene3D" id="3.40.50.1820">
    <property type="entry name" value="alpha/beta hydrolase"/>
    <property type="match status" value="1"/>
</dbReference>
<dbReference type="InterPro" id="IPR002470">
    <property type="entry name" value="Peptidase_S9A"/>
</dbReference>
<dbReference type="InterPro" id="IPR029058">
    <property type="entry name" value="AB_hydrolase_fold"/>
</dbReference>
<protein>
    <submittedName>
        <fullName evidence="7">Protease</fullName>
    </submittedName>
</protein>
<keyword evidence="2 7" id="KW-0645">Protease</keyword>